<feature type="domain" description="G-protein coupled receptors family 1 profile" evidence="6">
    <location>
        <begin position="32"/>
        <end position="284"/>
    </location>
</feature>
<comment type="subcellular location">
    <subcellularLocation>
        <location evidence="1">Membrane</location>
    </subcellularLocation>
</comment>
<accession>A0A813YLC5</accession>
<feature type="transmembrane region" description="Helical" evidence="5">
    <location>
        <begin position="230"/>
        <end position="249"/>
    </location>
</feature>
<evidence type="ECO:0000256" key="2">
    <source>
        <dbReference type="ARBA" id="ARBA00022692"/>
    </source>
</evidence>
<keyword evidence="2 5" id="KW-0812">Transmembrane</keyword>
<feature type="transmembrane region" description="Helical" evidence="5">
    <location>
        <begin position="269"/>
        <end position="287"/>
    </location>
</feature>
<evidence type="ECO:0000313" key="7">
    <source>
        <dbReference type="EMBL" id="CAF0885933.1"/>
    </source>
</evidence>
<evidence type="ECO:0000256" key="5">
    <source>
        <dbReference type="SAM" id="Phobius"/>
    </source>
</evidence>
<evidence type="ECO:0000256" key="1">
    <source>
        <dbReference type="ARBA" id="ARBA00004370"/>
    </source>
</evidence>
<dbReference type="InterPro" id="IPR017452">
    <property type="entry name" value="GPCR_Rhodpsn_7TM"/>
</dbReference>
<evidence type="ECO:0000256" key="3">
    <source>
        <dbReference type="ARBA" id="ARBA00022989"/>
    </source>
</evidence>
<feature type="transmembrane region" description="Helical" evidence="5">
    <location>
        <begin position="15"/>
        <end position="40"/>
    </location>
</feature>
<name>A0A813YLC5_9BILA</name>
<dbReference type="AlphaFoldDB" id="A0A813YLC5"/>
<evidence type="ECO:0000256" key="4">
    <source>
        <dbReference type="ARBA" id="ARBA00023136"/>
    </source>
</evidence>
<comment type="caution">
    <text evidence="7">The sequence shown here is derived from an EMBL/GenBank/DDBJ whole genome shotgun (WGS) entry which is preliminary data.</text>
</comment>
<sequence length="322" mass="37762">MLNSTEDDIVTDEEIAITAILGTIVYLGGFIGNFLSLTIFIRIEIRRVSTGLLFLLLTISNNIQLLTLIIEFIDVAYNVRFIHLALIRCRFIYWLQNIFRALSSYIACTISFDRMFRAVYPARAKYFCTCRIAWRIVLIYLFIFTFSLTFYLLPYMNEDDNGICIITSNTIYNKFLTIIWPPIRTIVVCIIPAVIMITTNILLWRRIRESKRRVAPRSSNPHHSTSTETMLIFITISNVLAFILTQIPFHIYTTIVHYKSSIDHIRTPMLLWSSVYFGIGFYIYCLTSPYFRSKFLLTVHWCLKKRRRIHVPLNTISQRTLN</sequence>
<dbReference type="EMBL" id="CAJNOE010000086">
    <property type="protein sequence ID" value="CAF0885933.1"/>
    <property type="molecule type" value="Genomic_DNA"/>
</dbReference>
<evidence type="ECO:0000313" key="8">
    <source>
        <dbReference type="Proteomes" id="UP000663860"/>
    </source>
</evidence>
<protein>
    <recommendedName>
        <fullName evidence="6">G-protein coupled receptors family 1 profile domain-containing protein</fullName>
    </recommendedName>
</protein>
<keyword evidence="3 5" id="KW-1133">Transmembrane helix</keyword>
<feature type="transmembrane region" description="Helical" evidence="5">
    <location>
        <begin position="183"/>
        <end position="203"/>
    </location>
</feature>
<dbReference type="GO" id="GO:0016020">
    <property type="term" value="C:membrane"/>
    <property type="evidence" value="ECO:0007669"/>
    <property type="project" value="UniProtKB-SubCell"/>
</dbReference>
<dbReference type="InterPro" id="IPR052954">
    <property type="entry name" value="GPCR-Ligand_Int"/>
</dbReference>
<dbReference type="PROSITE" id="PS50262">
    <property type="entry name" value="G_PROTEIN_RECEP_F1_2"/>
    <property type="match status" value="1"/>
</dbReference>
<dbReference type="InterPro" id="IPR000276">
    <property type="entry name" value="GPCR_Rhodpsn"/>
</dbReference>
<dbReference type="PANTHER" id="PTHR46641">
    <property type="entry name" value="FMRFAMIDE RECEPTOR-RELATED"/>
    <property type="match status" value="1"/>
</dbReference>
<proteinExistence type="predicted"/>
<gene>
    <name evidence="7" type="ORF">IZO911_LOCUS11450</name>
</gene>
<feature type="transmembrane region" description="Helical" evidence="5">
    <location>
        <begin position="52"/>
        <end position="73"/>
    </location>
</feature>
<evidence type="ECO:0000259" key="6">
    <source>
        <dbReference type="PROSITE" id="PS50262"/>
    </source>
</evidence>
<dbReference type="Pfam" id="PF00001">
    <property type="entry name" value="7tm_1"/>
    <property type="match status" value="1"/>
</dbReference>
<dbReference type="SUPFAM" id="SSF81321">
    <property type="entry name" value="Family A G protein-coupled receptor-like"/>
    <property type="match status" value="1"/>
</dbReference>
<dbReference type="Gene3D" id="1.20.1070.10">
    <property type="entry name" value="Rhodopsin 7-helix transmembrane proteins"/>
    <property type="match status" value="1"/>
</dbReference>
<feature type="transmembrane region" description="Helical" evidence="5">
    <location>
        <begin position="93"/>
        <end position="112"/>
    </location>
</feature>
<organism evidence="7 8">
    <name type="scientific">Adineta steineri</name>
    <dbReference type="NCBI Taxonomy" id="433720"/>
    <lineage>
        <taxon>Eukaryota</taxon>
        <taxon>Metazoa</taxon>
        <taxon>Spiralia</taxon>
        <taxon>Gnathifera</taxon>
        <taxon>Rotifera</taxon>
        <taxon>Eurotatoria</taxon>
        <taxon>Bdelloidea</taxon>
        <taxon>Adinetida</taxon>
        <taxon>Adinetidae</taxon>
        <taxon>Adineta</taxon>
    </lineage>
</organism>
<dbReference type="GO" id="GO:0004930">
    <property type="term" value="F:G protein-coupled receptor activity"/>
    <property type="evidence" value="ECO:0007669"/>
    <property type="project" value="InterPro"/>
</dbReference>
<keyword evidence="4 5" id="KW-0472">Membrane</keyword>
<reference evidence="7" key="1">
    <citation type="submission" date="2021-02" db="EMBL/GenBank/DDBJ databases">
        <authorList>
            <person name="Nowell W R."/>
        </authorList>
    </citation>
    <scope>NUCLEOTIDE SEQUENCE</scope>
</reference>
<feature type="transmembrane region" description="Helical" evidence="5">
    <location>
        <begin position="132"/>
        <end position="153"/>
    </location>
</feature>
<dbReference type="Proteomes" id="UP000663860">
    <property type="component" value="Unassembled WGS sequence"/>
</dbReference>